<feature type="domain" description="MoaB/Mog" evidence="2">
    <location>
        <begin position="198"/>
        <end position="330"/>
    </location>
</feature>
<dbReference type="GO" id="GO:0006777">
    <property type="term" value="P:Mo-molybdopterin cofactor biosynthetic process"/>
    <property type="evidence" value="ECO:0007669"/>
    <property type="project" value="TreeGrafter"/>
</dbReference>
<evidence type="ECO:0000259" key="2">
    <source>
        <dbReference type="SMART" id="SM00852"/>
    </source>
</evidence>
<proteinExistence type="predicted"/>
<reference evidence="3 4" key="1">
    <citation type="submission" date="2018-12" db="EMBL/GenBank/DDBJ databases">
        <title>Complete genome sequence of Haloplanus rallus MBLA0036.</title>
        <authorList>
            <person name="Nam Y.-d."/>
            <person name="Kang J."/>
            <person name="Chung W.-H."/>
            <person name="Park Y.S."/>
        </authorList>
    </citation>
    <scope>NUCLEOTIDE SEQUENCE [LARGE SCALE GENOMIC DNA]</scope>
    <source>
        <strain evidence="3 4">MBLA0036</strain>
    </source>
</reference>
<dbReference type="Proteomes" id="UP000428325">
    <property type="component" value="Chromosome"/>
</dbReference>
<keyword evidence="4" id="KW-1185">Reference proteome</keyword>
<dbReference type="Pfam" id="PF03453">
    <property type="entry name" value="MoeA_N"/>
    <property type="match status" value="1"/>
</dbReference>
<protein>
    <submittedName>
        <fullName evidence="3">Molybdopterin molybdenumtransferase MoeA</fullName>
    </submittedName>
</protein>
<feature type="region of interest" description="Disordered" evidence="1">
    <location>
        <begin position="93"/>
        <end position="126"/>
    </location>
</feature>
<dbReference type="PANTHER" id="PTHR10192">
    <property type="entry name" value="MOLYBDOPTERIN BIOSYNTHESIS PROTEIN"/>
    <property type="match status" value="1"/>
</dbReference>
<dbReference type="SUPFAM" id="SSF63882">
    <property type="entry name" value="MoeA N-terminal region -like"/>
    <property type="match status" value="1"/>
</dbReference>
<sequence length="423" mass="43799">MGPQRTEFGFCRYRIRQQAGWRDVSDEPGRAAVAAIAAGLRETVVCDTGTVPLDAIDGRRLAEPVVASAPLPAHDYATMDGFAVATGDGLPLSIRGRDIGPDDDQSGHEPGTATPIATGAPLPRGADAVVPEEDARVVDGTLRGPRAGAGSHVIGRGSHVGAGETVLARGTVLSARNAALLRDLGRERVVVERPLSVGVVATGDEVAADVQPDRDSEAVAGLVRRWGHEATIERPIPDDPAVLRERLAALAADHDVLVTSGGTSVGSGDHTVDALADLGTVVQRGIALRPGRPVACVRLDEYDAVGVALPGKPVAAYVATVAVVAPLVGGERSHVWRTATAACDLALPEAPIEYALPVVVEDGTAIPVGSPASDVSLYDDRYRPGRVAACPRVLGADGIVFRTEPLAAGERLRWTPFAALEAL</sequence>
<dbReference type="InterPro" id="IPR005110">
    <property type="entry name" value="MoeA_linker/N"/>
</dbReference>
<dbReference type="PANTHER" id="PTHR10192:SF5">
    <property type="entry name" value="GEPHYRIN"/>
    <property type="match status" value="1"/>
</dbReference>
<organism evidence="3 4">
    <name type="scientific">Haloplanus rallus</name>
    <dbReference type="NCBI Taxonomy" id="1816183"/>
    <lineage>
        <taxon>Archaea</taxon>
        <taxon>Methanobacteriati</taxon>
        <taxon>Methanobacteriota</taxon>
        <taxon>Stenosarchaea group</taxon>
        <taxon>Halobacteria</taxon>
        <taxon>Halobacteriales</taxon>
        <taxon>Haloferacaceae</taxon>
        <taxon>Haloplanus</taxon>
    </lineage>
</organism>
<dbReference type="InterPro" id="IPR038987">
    <property type="entry name" value="MoeA-like"/>
</dbReference>
<dbReference type="InterPro" id="IPR001453">
    <property type="entry name" value="MoaB/Mog_dom"/>
</dbReference>
<gene>
    <name evidence="3" type="ORF">EI982_05680</name>
</gene>
<evidence type="ECO:0000256" key="1">
    <source>
        <dbReference type="SAM" id="MobiDB-lite"/>
    </source>
</evidence>
<dbReference type="GO" id="GO:0061599">
    <property type="term" value="F:molybdopterin molybdotransferase activity"/>
    <property type="evidence" value="ECO:0007669"/>
    <property type="project" value="TreeGrafter"/>
</dbReference>
<dbReference type="KEGG" id="hra:EI982_05680"/>
<dbReference type="Gene3D" id="3.40.980.10">
    <property type="entry name" value="MoaB/Mog-like domain"/>
    <property type="match status" value="1"/>
</dbReference>
<dbReference type="SMART" id="SM00852">
    <property type="entry name" value="MoCF_biosynth"/>
    <property type="match status" value="1"/>
</dbReference>
<dbReference type="Gene3D" id="3.90.105.10">
    <property type="entry name" value="Molybdopterin biosynthesis moea protein, domain 2"/>
    <property type="match status" value="1"/>
</dbReference>
<evidence type="ECO:0000313" key="3">
    <source>
        <dbReference type="EMBL" id="QGX94312.1"/>
    </source>
</evidence>
<evidence type="ECO:0000313" key="4">
    <source>
        <dbReference type="Proteomes" id="UP000428325"/>
    </source>
</evidence>
<name>A0A6B9F4N6_9EURY</name>
<dbReference type="Pfam" id="PF00994">
    <property type="entry name" value="MoCF_biosynth"/>
    <property type="match status" value="1"/>
</dbReference>
<dbReference type="AlphaFoldDB" id="A0A6B9F4N6"/>
<dbReference type="InterPro" id="IPR036135">
    <property type="entry name" value="MoeA_linker/N_sf"/>
</dbReference>
<dbReference type="Gene3D" id="2.170.190.11">
    <property type="entry name" value="Molybdopterin biosynthesis moea protein, domain 3"/>
    <property type="match status" value="1"/>
</dbReference>
<keyword evidence="3" id="KW-0808">Transferase</keyword>
<dbReference type="SUPFAM" id="SSF53218">
    <property type="entry name" value="Molybdenum cofactor biosynthesis proteins"/>
    <property type="match status" value="1"/>
</dbReference>
<dbReference type="GO" id="GO:0005829">
    <property type="term" value="C:cytosol"/>
    <property type="evidence" value="ECO:0007669"/>
    <property type="project" value="TreeGrafter"/>
</dbReference>
<dbReference type="EMBL" id="CP034345">
    <property type="protein sequence ID" value="QGX94312.1"/>
    <property type="molecule type" value="Genomic_DNA"/>
</dbReference>
<accession>A0A6B9F4N6</accession>
<dbReference type="InterPro" id="IPR036425">
    <property type="entry name" value="MoaB/Mog-like_dom_sf"/>
</dbReference>